<sequence>MDRRNMMLMAGLGALGAALPLPKALAEPAQPDAPVGPDAPSLPGQPAPSAATAPAMRFSDNFDGPAGSSIDYSKWRVEPARERIKNPVFWDRPENMGEYRDSRENLFLDGNGNLVIRATKEGGKYFGAKITGTQPVGINSTWEARIKLECQTAGCWPAWWILNNNPVDGGEIDLMEWYGNNDWPSGMTVHTKLDGTSHRTMRIPIDGNWHTWRTTWNSSGLYFWKDYAPGMEPIFTVPAFSMDPWPFNNPGYTFVPVLNLAVAGSGGGDPSGGTYPAQMLVDYVHVF</sequence>
<keyword evidence="6" id="KW-1185">Reference proteome</keyword>
<dbReference type="Gene3D" id="2.60.120.200">
    <property type="match status" value="1"/>
</dbReference>
<keyword evidence="5" id="KW-0378">Hydrolase</keyword>
<feature type="region of interest" description="Disordered" evidence="2">
    <location>
        <begin position="28"/>
        <end position="58"/>
    </location>
</feature>
<keyword evidence="3" id="KW-0732">Signal</keyword>
<evidence type="ECO:0000259" key="4">
    <source>
        <dbReference type="PROSITE" id="PS51762"/>
    </source>
</evidence>
<dbReference type="CDD" id="cd08023">
    <property type="entry name" value="GH16_laminarinase_like"/>
    <property type="match status" value="1"/>
</dbReference>
<gene>
    <name evidence="5" type="ORF">MU0053_003464</name>
</gene>
<dbReference type="SUPFAM" id="SSF49899">
    <property type="entry name" value="Concanavalin A-like lectins/glucanases"/>
    <property type="match status" value="1"/>
</dbReference>
<evidence type="ECO:0000313" key="6">
    <source>
        <dbReference type="Proteomes" id="UP001190465"/>
    </source>
</evidence>
<evidence type="ECO:0000256" key="3">
    <source>
        <dbReference type="SAM" id="SignalP"/>
    </source>
</evidence>
<dbReference type="InterPro" id="IPR006311">
    <property type="entry name" value="TAT_signal"/>
</dbReference>
<dbReference type="InterPro" id="IPR000757">
    <property type="entry name" value="Beta-glucanase-like"/>
</dbReference>
<dbReference type="Pfam" id="PF00722">
    <property type="entry name" value="Glyco_hydro_16"/>
    <property type="match status" value="1"/>
</dbReference>
<dbReference type="InterPro" id="IPR013320">
    <property type="entry name" value="ConA-like_dom_sf"/>
</dbReference>
<evidence type="ECO:0000313" key="5">
    <source>
        <dbReference type="EMBL" id="CAJ1507295.1"/>
    </source>
</evidence>
<comment type="similarity">
    <text evidence="1">Belongs to the glycosyl hydrolase 16 family.</text>
</comment>
<reference evidence="5 6" key="1">
    <citation type="submission" date="2023-08" db="EMBL/GenBank/DDBJ databases">
        <authorList>
            <person name="Folkvardsen B D."/>
            <person name="Norman A."/>
        </authorList>
    </citation>
    <scope>NUCLEOTIDE SEQUENCE [LARGE SCALE GENOMIC DNA]</scope>
    <source>
        <strain evidence="5 6">Mu0053</strain>
    </source>
</reference>
<feature type="chain" id="PRO_5047479566" evidence="3">
    <location>
        <begin position="27"/>
        <end position="287"/>
    </location>
</feature>
<accession>A0ABM9LZ77</accession>
<evidence type="ECO:0000256" key="2">
    <source>
        <dbReference type="SAM" id="MobiDB-lite"/>
    </source>
</evidence>
<dbReference type="InterPro" id="IPR050546">
    <property type="entry name" value="Glycosyl_Hydrlase_16"/>
</dbReference>
<dbReference type="GO" id="GO:0016787">
    <property type="term" value="F:hydrolase activity"/>
    <property type="evidence" value="ECO:0007669"/>
    <property type="project" value="UniProtKB-KW"/>
</dbReference>
<dbReference type="PANTHER" id="PTHR10963:SF55">
    <property type="entry name" value="GLYCOSIDE HYDROLASE FAMILY 16 PROTEIN"/>
    <property type="match status" value="1"/>
</dbReference>
<evidence type="ECO:0000256" key="1">
    <source>
        <dbReference type="ARBA" id="ARBA00006865"/>
    </source>
</evidence>
<dbReference type="PANTHER" id="PTHR10963">
    <property type="entry name" value="GLYCOSYL HYDROLASE-RELATED"/>
    <property type="match status" value="1"/>
</dbReference>
<protein>
    <submittedName>
        <fullName evidence="5">Glycoside hydrolase family 16 protein</fullName>
    </submittedName>
</protein>
<dbReference type="PROSITE" id="PS51762">
    <property type="entry name" value="GH16_2"/>
    <property type="match status" value="1"/>
</dbReference>
<proteinExistence type="inferred from homology"/>
<feature type="signal peptide" evidence="3">
    <location>
        <begin position="1"/>
        <end position="26"/>
    </location>
</feature>
<name>A0ABM9LZ77_9MYCO</name>
<dbReference type="PROSITE" id="PS51318">
    <property type="entry name" value="TAT"/>
    <property type="match status" value="1"/>
</dbReference>
<dbReference type="Proteomes" id="UP001190465">
    <property type="component" value="Chromosome"/>
</dbReference>
<feature type="domain" description="GH16" evidence="4">
    <location>
        <begin position="40"/>
        <end position="287"/>
    </location>
</feature>
<dbReference type="RefSeq" id="WP_308482899.1">
    <property type="nucleotide sequence ID" value="NZ_OY726397.1"/>
</dbReference>
<organism evidence="5 6">
    <name type="scientific">[Mycobacterium] burgundiense</name>
    <dbReference type="NCBI Taxonomy" id="3064286"/>
    <lineage>
        <taxon>Bacteria</taxon>
        <taxon>Bacillati</taxon>
        <taxon>Actinomycetota</taxon>
        <taxon>Actinomycetes</taxon>
        <taxon>Mycobacteriales</taxon>
        <taxon>Mycobacteriaceae</taxon>
        <taxon>Mycolicibacterium</taxon>
    </lineage>
</organism>
<dbReference type="EMBL" id="OY726397">
    <property type="protein sequence ID" value="CAJ1507295.1"/>
    <property type="molecule type" value="Genomic_DNA"/>
</dbReference>